<name>A0A2R6B6T7_9ARCH</name>
<dbReference type="Pfam" id="PF04055">
    <property type="entry name" value="Radical_SAM"/>
    <property type="match status" value="1"/>
</dbReference>
<dbReference type="InterPro" id="IPR058240">
    <property type="entry name" value="rSAM_sf"/>
</dbReference>
<gene>
    <name evidence="2" type="ORF">B9Q06_09415</name>
</gene>
<dbReference type="PANTHER" id="PTHR42731">
    <property type="entry name" value="SLL1084 PROTEIN"/>
    <property type="match status" value="1"/>
</dbReference>
<feature type="domain" description="Radical SAM core" evidence="1">
    <location>
        <begin position="248"/>
        <end position="379"/>
    </location>
</feature>
<evidence type="ECO:0000259" key="1">
    <source>
        <dbReference type="Pfam" id="PF04055"/>
    </source>
</evidence>
<dbReference type="Gene3D" id="3.80.30.20">
    <property type="entry name" value="tm_1862 like domain"/>
    <property type="match status" value="1"/>
</dbReference>
<dbReference type="SFLD" id="SFLDS00029">
    <property type="entry name" value="Radical_SAM"/>
    <property type="match status" value="1"/>
</dbReference>
<dbReference type="InterPro" id="IPR007197">
    <property type="entry name" value="rSAM"/>
</dbReference>
<dbReference type="SUPFAM" id="SSF102114">
    <property type="entry name" value="Radical SAM enzymes"/>
    <property type="match status" value="1"/>
</dbReference>
<reference evidence="2 3" key="1">
    <citation type="submission" date="2017-04" db="EMBL/GenBank/DDBJ databases">
        <title>Novel microbial lineages endemic to geothermal iron-oxide mats fill important gaps in the evolutionary history of Archaea.</title>
        <authorList>
            <person name="Jay Z.J."/>
            <person name="Beam J.P."/>
            <person name="Dlakic M."/>
            <person name="Rusch D.B."/>
            <person name="Kozubal M.A."/>
            <person name="Inskeep W.P."/>
        </authorList>
    </citation>
    <scope>NUCLEOTIDE SEQUENCE [LARGE SCALE GENOMIC DNA]</scope>
    <source>
        <strain evidence="2">ECH_B_2</strain>
    </source>
</reference>
<comment type="caution">
    <text evidence="2">The sequence shown here is derived from an EMBL/GenBank/DDBJ whole genome shotgun (WGS) entry which is preliminary data.</text>
</comment>
<sequence>MAKYVLVSDPTLMFNYHDFPLLDFLPCAPSSSIPGAIYNFLKGDIAEPLEDGQARLAPYPVRKLEASLLRCCSPRDVVVPHPDFIEAFIKEDTEVIGVSTMDPLGLGPLTMSYSVLFGSSSYPWVRVEWEALIGRLNRARRGTRAKLVVGGPGVWEFTVFPAELERLGIDCAYQGEVEDVACLLFSQAFEDEFDANIFFRGFMSFDMNFRSSYRPHERFVSRRPGGKRYPRLEEIPGIVHPAAKALNEVMRGCGIGCDFCEVTLRPLRYYSFEQIVKEVEVNVRYGGFRNAWLQTDEFFAYQHGPLYTPNEEALTGLLKAVMDVGGVGSTNPTHARISPPAAYPELIRKLSDIVHAGPSNWIGVQVGVETGSDRLAKLHMPLSAVSK</sequence>
<dbReference type="Proteomes" id="UP000241284">
    <property type="component" value="Unassembled WGS sequence"/>
</dbReference>
<accession>A0A2R6B6T7</accession>
<dbReference type="PANTHER" id="PTHR42731:SF4">
    <property type="entry name" value="RADICAL SAM DOMAIN PROTEIN"/>
    <property type="match status" value="1"/>
</dbReference>
<protein>
    <recommendedName>
        <fullName evidence="1">Radical SAM core domain-containing protein</fullName>
    </recommendedName>
</protein>
<dbReference type="GO" id="GO:0051536">
    <property type="term" value="F:iron-sulfur cluster binding"/>
    <property type="evidence" value="ECO:0007669"/>
    <property type="project" value="InterPro"/>
</dbReference>
<dbReference type="AlphaFoldDB" id="A0A2R6B6T7"/>
<dbReference type="EMBL" id="NEXH01000026">
    <property type="protein sequence ID" value="PSN94354.1"/>
    <property type="molecule type" value="Genomic_DNA"/>
</dbReference>
<evidence type="ECO:0000313" key="3">
    <source>
        <dbReference type="Proteomes" id="UP000241284"/>
    </source>
</evidence>
<dbReference type="CDD" id="cd02065">
    <property type="entry name" value="B12-binding_like"/>
    <property type="match status" value="1"/>
</dbReference>
<dbReference type="InterPro" id="IPR023404">
    <property type="entry name" value="rSAM_horseshoe"/>
</dbReference>
<dbReference type="GO" id="GO:0003824">
    <property type="term" value="F:catalytic activity"/>
    <property type="evidence" value="ECO:0007669"/>
    <property type="project" value="InterPro"/>
</dbReference>
<proteinExistence type="predicted"/>
<organism evidence="2 3">
    <name type="scientific">Candidatus Marsarchaeota G2 archaeon ECH_B_2</name>
    <dbReference type="NCBI Taxonomy" id="1978160"/>
    <lineage>
        <taxon>Archaea</taxon>
        <taxon>Candidatus Marsarchaeota</taxon>
        <taxon>Candidatus Marsarchaeota group 2</taxon>
    </lineage>
</organism>
<evidence type="ECO:0000313" key="2">
    <source>
        <dbReference type="EMBL" id="PSN94354.1"/>
    </source>
</evidence>
<dbReference type="SFLD" id="SFLDG01082">
    <property type="entry name" value="B12-binding_domain_containing"/>
    <property type="match status" value="1"/>
</dbReference>